<feature type="domain" description="MULE transposase" evidence="5">
    <location>
        <begin position="186"/>
        <end position="281"/>
    </location>
</feature>
<keyword evidence="2" id="KW-0863">Zinc-finger</keyword>
<dbReference type="Pfam" id="PF10551">
    <property type="entry name" value="MULE"/>
    <property type="match status" value="1"/>
</dbReference>
<organism evidence="6 7">
    <name type="scientific">Frankliniella fusca</name>
    <dbReference type="NCBI Taxonomy" id="407009"/>
    <lineage>
        <taxon>Eukaryota</taxon>
        <taxon>Metazoa</taxon>
        <taxon>Ecdysozoa</taxon>
        <taxon>Arthropoda</taxon>
        <taxon>Hexapoda</taxon>
        <taxon>Insecta</taxon>
        <taxon>Pterygota</taxon>
        <taxon>Neoptera</taxon>
        <taxon>Paraneoptera</taxon>
        <taxon>Thysanoptera</taxon>
        <taxon>Terebrantia</taxon>
        <taxon>Thripoidea</taxon>
        <taxon>Thripidae</taxon>
        <taxon>Frankliniella</taxon>
    </lineage>
</organism>
<name>A0AAE1LVQ7_9NEOP</name>
<dbReference type="Pfam" id="PF04500">
    <property type="entry name" value="FLYWCH"/>
    <property type="match status" value="1"/>
</dbReference>
<proteinExistence type="predicted"/>
<dbReference type="PANTHER" id="PTHR47160">
    <property type="entry name" value="PUTATIVE-RELATED"/>
    <property type="match status" value="1"/>
</dbReference>
<feature type="domain" description="FLYWCH-type" evidence="4">
    <location>
        <begin position="7"/>
        <end position="66"/>
    </location>
</feature>
<accession>A0AAE1LVQ7</accession>
<dbReference type="Proteomes" id="UP001219518">
    <property type="component" value="Unassembled WGS sequence"/>
</dbReference>
<sequence>MNGKVRYTTTQRGARKAVHGGYLYTFHREVKLGASWRCELRGRCNGRMVVDGRDYVVADTETSHSHAPDWGRAKAEETVQNIKKAAATSRASTASVIQAKVSRVSDETAMRLPKFANLKKMVRRVKRKDLPPEPKDLAELEQIPRQFTTTVKGDRWLLHYNPEDDEKMVIFSSNNHLKLLLKSALWVMDGTFKASPHIFCQIYAIHGNVNGKWLPLVIALLERKTRATYEHLFEVLKEEVRRRLRKTLAPAAVSTDYEQGAIKAAQEIFPDCQVFGCLFHFGQVLWRKLQAEGLAVAYRTEENEQMRTDFHCLIAIAFVPVDDVEEVFDALAAGADAALNAVFQHVEENFLRGRLRARRRGGRVLTRAAPMFPPDIWNCYERTVQGLPRTTNTCEAWHRRLGTLVGKHHPSLFVFLDQLQEEIGEVDVQITRAEGGYTPVKRRSALEAAEARINRIVERYAEYKEHGDVPTYIQAIGHNLGGRFH</sequence>
<dbReference type="InterPro" id="IPR018289">
    <property type="entry name" value="MULE_transposase_dom"/>
</dbReference>
<keyword evidence="7" id="KW-1185">Reference proteome</keyword>
<evidence type="ECO:0000256" key="2">
    <source>
        <dbReference type="ARBA" id="ARBA00022771"/>
    </source>
</evidence>
<dbReference type="InterPro" id="IPR007588">
    <property type="entry name" value="Znf_FLYWCH"/>
</dbReference>
<protein>
    <submittedName>
        <fullName evidence="6">PKS-NRPS hybrid synthetase</fullName>
    </submittedName>
</protein>
<evidence type="ECO:0000259" key="5">
    <source>
        <dbReference type="Pfam" id="PF10551"/>
    </source>
</evidence>
<gene>
    <name evidence="6" type="ORF">KUF71_012402</name>
</gene>
<dbReference type="GO" id="GO:0008270">
    <property type="term" value="F:zinc ion binding"/>
    <property type="evidence" value="ECO:0007669"/>
    <property type="project" value="UniProtKB-KW"/>
</dbReference>
<keyword evidence="3" id="KW-0862">Zinc</keyword>
<evidence type="ECO:0000313" key="7">
    <source>
        <dbReference type="Proteomes" id="UP001219518"/>
    </source>
</evidence>
<evidence type="ECO:0000256" key="3">
    <source>
        <dbReference type="ARBA" id="ARBA00022833"/>
    </source>
</evidence>
<comment type="caution">
    <text evidence="6">The sequence shown here is derived from an EMBL/GenBank/DDBJ whole genome shotgun (WGS) entry which is preliminary data.</text>
</comment>
<dbReference type="AlphaFoldDB" id="A0AAE1LVQ7"/>
<dbReference type="Gene3D" id="2.20.25.240">
    <property type="match status" value="1"/>
</dbReference>
<evidence type="ECO:0000259" key="4">
    <source>
        <dbReference type="Pfam" id="PF04500"/>
    </source>
</evidence>
<evidence type="ECO:0000256" key="1">
    <source>
        <dbReference type="ARBA" id="ARBA00022723"/>
    </source>
</evidence>
<reference evidence="6" key="2">
    <citation type="journal article" date="2023" name="BMC Genomics">
        <title>Pest status, molecular evolution, and epigenetic factors derived from the genome assembly of Frankliniella fusca, a thysanopteran phytovirus vector.</title>
        <authorList>
            <person name="Catto M.A."/>
            <person name="Labadie P.E."/>
            <person name="Jacobson A.L."/>
            <person name="Kennedy G.G."/>
            <person name="Srinivasan R."/>
            <person name="Hunt B.G."/>
        </authorList>
    </citation>
    <scope>NUCLEOTIDE SEQUENCE</scope>
    <source>
        <strain evidence="6">PL_HMW_Pooled</strain>
    </source>
</reference>
<reference evidence="6" key="1">
    <citation type="submission" date="2021-07" db="EMBL/GenBank/DDBJ databases">
        <authorList>
            <person name="Catto M.A."/>
            <person name="Jacobson A."/>
            <person name="Kennedy G."/>
            <person name="Labadie P."/>
            <person name="Hunt B.G."/>
            <person name="Srinivasan R."/>
        </authorList>
    </citation>
    <scope>NUCLEOTIDE SEQUENCE</scope>
    <source>
        <strain evidence="6">PL_HMW_Pooled</strain>
        <tissue evidence="6">Head</tissue>
    </source>
</reference>
<dbReference type="EMBL" id="JAHWGI010001435">
    <property type="protein sequence ID" value="KAK3932329.1"/>
    <property type="molecule type" value="Genomic_DNA"/>
</dbReference>
<keyword evidence="1" id="KW-0479">Metal-binding</keyword>
<dbReference type="PANTHER" id="PTHR47160:SF10">
    <property type="entry name" value="MULE TRANSPOSASE DOMAIN-CONTAINING PROTEIN"/>
    <property type="match status" value="1"/>
</dbReference>
<evidence type="ECO:0000313" key="6">
    <source>
        <dbReference type="EMBL" id="KAK3932329.1"/>
    </source>
</evidence>